<dbReference type="Proteomes" id="UP000587270">
    <property type="component" value="Unassembled WGS sequence"/>
</dbReference>
<dbReference type="RefSeq" id="WP_170090552.1">
    <property type="nucleotide sequence ID" value="NZ_CP080622.1"/>
</dbReference>
<sequence>MEWLNMWELMNKKEENENIKIGSQEGTTKYNKPVIKMFIKYLDTNKYKTITVLNCKNHFRALVSGHEDVCGKTEKETAEALEKLI</sequence>
<accession>A0AAW9ZDB4</accession>
<gene>
    <name evidence="1" type="ORF">HF865_00710</name>
</gene>
<proteinExistence type="predicted"/>
<reference evidence="1 2" key="1">
    <citation type="submission" date="2020-04" db="EMBL/GenBank/DDBJ databases">
        <authorList>
            <person name="Hitch T.C.A."/>
            <person name="Wylensek D."/>
            <person name="Clavel T."/>
        </authorList>
    </citation>
    <scope>NUCLEOTIDE SEQUENCE [LARGE SCALE GENOMIC DNA]</scope>
    <source>
        <strain evidence="1 2">WCA-386-APC-4I</strain>
    </source>
</reference>
<name>A0AAW9ZDB4_LIMRT</name>
<protein>
    <submittedName>
        <fullName evidence="1">Uncharacterized protein</fullName>
    </submittedName>
</protein>
<comment type="caution">
    <text evidence="1">The sequence shown here is derived from an EMBL/GenBank/DDBJ whole genome shotgun (WGS) entry which is preliminary data.</text>
</comment>
<dbReference type="EMBL" id="JABAFN010000001">
    <property type="protein sequence ID" value="NME21252.1"/>
    <property type="molecule type" value="Genomic_DNA"/>
</dbReference>
<dbReference type="AlphaFoldDB" id="A0AAW9ZDB4"/>
<organism evidence="1 2">
    <name type="scientific">Limosilactobacillus reuteri</name>
    <name type="common">Lactobacillus reuteri</name>
    <dbReference type="NCBI Taxonomy" id="1598"/>
    <lineage>
        <taxon>Bacteria</taxon>
        <taxon>Bacillati</taxon>
        <taxon>Bacillota</taxon>
        <taxon>Bacilli</taxon>
        <taxon>Lactobacillales</taxon>
        <taxon>Lactobacillaceae</taxon>
        <taxon>Limosilactobacillus</taxon>
    </lineage>
</organism>
<evidence type="ECO:0000313" key="1">
    <source>
        <dbReference type="EMBL" id="NME21252.1"/>
    </source>
</evidence>
<evidence type="ECO:0000313" key="2">
    <source>
        <dbReference type="Proteomes" id="UP000587270"/>
    </source>
</evidence>